<sequence>MFSPRLVFQRTFRETQSVQVSSKITRFNQPYCPTSARRASNHTRTMSIYSKSNVSTAPETPVENPSTSASHNAWSSPGPSAIDLRSDVVTTPTPSMLTAIGNCSLFDDVFQEDPTTSSLESFVASLAGKPAAVLVLSGTMGNQVAIRTHLQAPPHSIIVDDRSHIIRYEAGGAASLSGAMVTTVKPSNGRHLTLEDVKEHVVLSDDVHACPTKMVCLENTLNGTILPLEECRRISEWVRGHGIIMHLDGARLWEAVVAGAGELKGYCECFDTVSLCFSKGLGAPIGSILVGQEAFVKRARWVRKSIGGGMRQTGIIAAPARVAVEETFLGGGLQAAHVRAKKLGDYWESLGGKHEFPVETNMVWLSLKGTGVDTDEFIKLAESKGLRVMGERLVIHYQVTDEAEGKLKEVMNDVFSGKAKGEN</sequence>
<dbReference type="AlphaFoldDB" id="A0A6G1FT96"/>
<proteinExistence type="inferred from homology"/>
<dbReference type="GO" id="GO:0006567">
    <property type="term" value="P:L-threonine catabolic process"/>
    <property type="evidence" value="ECO:0007669"/>
    <property type="project" value="TreeGrafter"/>
</dbReference>
<feature type="region of interest" description="Disordered" evidence="6">
    <location>
        <begin position="51"/>
        <end position="80"/>
    </location>
</feature>
<dbReference type="Gene3D" id="3.90.1150.10">
    <property type="entry name" value="Aspartate Aminotransferase, domain 1"/>
    <property type="match status" value="1"/>
</dbReference>
<dbReference type="EMBL" id="ML975177">
    <property type="protein sequence ID" value="KAF1808912.1"/>
    <property type="molecule type" value="Genomic_DNA"/>
</dbReference>
<dbReference type="FunFam" id="3.40.640.10:FF:000030">
    <property type="entry name" value="Low-specificity L-threonine aldolase"/>
    <property type="match status" value="1"/>
</dbReference>
<dbReference type="RefSeq" id="XP_033530543.1">
    <property type="nucleotide sequence ID" value="XM_033674140.1"/>
</dbReference>
<dbReference type="InterPro" id="IPR015421">
    <property type="entry name" value="PyrdxlP-dep_Trfase_major"/>
</dbReference>
<dbReference type="OrthoDB" id="10261951at2759"/>
<comment type="similarity">
    <text evidence="2">Belongs to the threonine aldolase family.</text>
</comment>
<comment type="cofactor">
    <cofactor evidence="1">
        <name>pyridoxal 5'-phosphate</name>
        <dbReference type="ChEBI" id="CHEBI:597326"/>
    </cofactor>
</comment>
<dbReference type="InterPro" id="IPR001597">
    <property type="entry name" value="ArAA_b-elim_lyase/Thr_aldolase"/>
</dbReference>
<gene>
    <name evidence="8 10" type="ORF">P152DRAFT_176002</name>
</gene>
<dbReference type="CDD" id="cd06502">
    <property type="entry name" value="TA_like"/>
    <property type="match status" value="1"/>
</dbReference>
<dbReference type="GeneID" id="54414710"/>
<evidence type="ECO:0000256" key="2">
    <source>
        <dbReference type="ARBA" id="ARBA00006966"/>
    </source>
</evidence>
<evidence type="ECO:0000313" key="10">
    <source>
        <dbReference type="RefSeq" id="XP_033530543.1"/>
    </source>
</evidence>
<reference evidence="10" key="2">
    <citation type="submission" date="2020-04" db="EMBL/GenBank/DDBJ databases">
        <authorList>
            <consortium name="NCBI Genome Project"/>
        </authorList>
    </citation>
    <scope>NUCLEOTIDE SEQUENCE</scope>
    <source>
        <strain evidence="10">CBS 781.70</strain>
    </source>
</reference>
<dbReference type="GO" id="GO:0008732">
    <property type="term" value="F:L-allo-threonine aldolase activity"/>
    <property type="evidence" value="ECO:0007669"/>
    <property type="project" value="TreeGrafter"/>
</dbReference>
<dbReference type="PIRSF" id="PIRSF017617">
    <property type="entry name" value="Thr_aldolase"/>
    <property type="match status" value="1"/>
</dbReference>
<evidence type="ECO:0000256" key="5">
    <source>
        <dbReference type="PIRSR" id="PIRSR017617-1"/>
    </source>
</evidence>
<dbReference type="Gene3D" id="3.40.640.10">
    <property type="entry name" value="Type I PLP-dependent aspartate aminotransferase-like (Major domain)"/>
    <property type="match status" value="1"/>
</dbReference>
<name>A0A6G1FT96_9PEZI</name>
<dbReference type="Pfam" id="PF01212">
    <property type="entry name" value="Beta_elim_lyase"/>
    <property type="match status" value="1"/>
</dbReference>
<evidence type="ECO:0000259" key="7">
    <source>
        <dbReference type="Pfam" id="PF01212"/>
    </source>
</evidence>
<keyword evidence="3" id="KW-0663">Pyridoxal phosphate</keyword>
<feature type="domain" description="Aromatic amino acid beta-eliminating lyase/threonine aldolase" evidence="7">
    <location>
        <begin position="83"/>
        <end position="366"/>
    </location>
</feature>
<dbReference type="GO" id="GO:0005829">
    <property type="term" value="C:cytosol"/>
    <property type="evidence" value="ECO:0007669"/>
    <property type="project" value="TreeGrafter"/>
</dbReference>
<evidence type="ECO:0000256" key="6">
    <source>
        <dbReference type="SAM" id="MobiDB-lite"/>
    </source>
</evidence>
<evidence type="ECO:0000313" key="9">
    <source>
        <dbReference type="Proteomes" id="UP000504638"/>
    </source>
</evidence>
<dbReference type="Proteomes" id="UP000504638">
    <property type="component" value="Unplaced"/>
</dbReference>
<evidence type="ECO:0000256" key="1">
    <source>
        <dbReference type="ARBA" id="ARBA00001933"/>
    </source>
</evidence>
<reference evidence="8 10" key="1">
    <citation type="submission" date="2020-01" db="EMBL/GenBank/DDBJ databases">
        <authorList>
            <consortium name="DOE Joint Genome Institute"/>
            <person name="Haridas S."/>
            <person name="Albert R."/>
            <person name="Binder M."/>
            <person name="Bloem J."/>
            <person name="Labutti K."/>
            <person name="Salamov A."/>
            <person name="Andreopoulos B."/>
            <person name="Baker S.E."/>
            <person name="Barry K."/>
            <person name="Bills G."/>
            <person name="Bluhm B.H."/>
            <person name="Cannon C."/>
            <person name="Castanera R."/>
            <person name="Culley D.E."/>
            <person name="Daum C."/>
            <person name="Ezra D."/>
            <person name="Gonzalez J.B."/>
            <person name="Henrissat B."/>
            <person name="Kuo A."/>
            <person name="Liang C."/>
            <person name="Lipzen A."/>
            <person name="Lutzoni F."/>
            <person name="Magnuson J."/>
            <person name="Mondo S."/>
            <person name="Nolan M."/>
            <person name="Ohm R."/>
            <person name="Pangilinan J."/>
            <person name="Park H.-J."/>
            <person name="Ramirez L."/>
            <person name="Alfaro M."/>
            <person name="Sun H."/>
            <person name="Tritt A."/>
            <person name="Yoshinaga Y."/>
            <person name="Zwiers L.-H."/>
            <person name="Turgeon B.G."/>
            <person name="Goodwin S.B."/>
            <person name="Spatafora J.W."/>
            <person name="Crous P.W."/>
            <person name="Grigoriev I.V."/>
        </authorList>
    </citation>
    <scope>NUCLEOTIDE SEQUENCE</scope>
    <source>
        <strain evidence="8 10">CBS 781.70</strain>
    </source>
</reference>
<evidence type="ECO:0000256" key="3">
    <source>
        <dbReference type="ARBA" id="ARBA00022898"/>
    </source>
</evidence>
<dbReference type="GO" id="GO:0006545">
    <property type="term" value="P:glycine biosynthetic process"/>
    <property type="evidence" value="ECO:0007669"/>
    <property type="project" value="TreeGrafter"/>
</dbReference>
<protein>
    <recommendedName>
        <fullName evidence="7">Aromatic amino acid beta-eliminating lyase/threonine aldolase domain-containing protein</fullName>
    </recommendedName>
</protein>
<keyword evidence="9" id="KW-1185">Reference proteome</keyword>
<dbReference type="PANTHER" id="PTHR48097">
    <property type="entry name" value="L-THREONINE ALDOLASE-RELATED"/>
    <property type="match status" value="1"/>
</dbReference>
<organism evidence="8">
    <name type="scientific">Eremomyces bilateralis CBS 781.70</name>
    <dbReference type="NCBI Taxonomy" id="1392243"/>
    <lineage>
        <taxon>Eukaryota</taxon>
        <taxon>Fungi</taxon>
        <taxon>Dikarya</taxon>
        <taxon>Ascomycota</taxon>
        <taxon>Pezizomycotina</taxon>
        <taxon>Dothideomycetes</taxon>
        <taxon>Dothideomycetes incertae sedis</taxon>
        <taxon>Eremomycetales</taxon>
        <taxon>Eremomycetaceae</taxon>
        <taxon>Eremomyces</taxon>
    </lineage>
</organism>
<feature type="modified residue" description="N6-(pyridoxal phosphate)lysine" evidence="5">
    <location>
        <position position="279"/>
    </location>
</feature>
<dbReference type="InterPro" id="IPR023603">
    <property type="entry name" value="Low_specificity_L-TA-like"/>
</dbReference>
<dbReference type="PANTHER" id="PTHR48097:SF9">
    <property type="entry name" value="L-THREONINE ALDOLASE"/>
    <property type="match status" value="1"/>
</dbReference>
<feature type="compositionally biased region" description="Polar residues" evidence="6">
    <location>
        <begin position="51"/>
        <end position="78"/>
    </location>
</feature>
<reference evidence="10" key="3">
    <citation type="submission" date="2025-04" db="UniProtKB">
        <authorList>
            <consortium name="RefSeq"/>
        </authorList>
    </citation>
    <scope>IDENTIFICATION</scope>
    <source>
        <strain evidence="10">CBS 781.70</strain>
    </source>
</reference>
<evidence type="ECO:0000256" key="4">
    <source>
        <dbReference type="ARBA" id="ARBA00023239"/>
    </source>
</evidence>
<dbReference type="InterPro" id="IPR015422">
    <property type="entry name" value="PyrdxlP-dep_Trfase_small"/>
</dbReference>
<dbReference type="InterPro" id="IPR015424">
    <property type="entry name" value="PyrdxlP-dep_Trfase"/>
</dbReference>
<accession>A0A6G1FT96</accession>
<dbReference type="SUPFAM" id="SSF53383">
    <property type="entry name" value="PLP-dependent transferases"/>
    <property type="match status" value="1"/>
</dbReference>
<dbReference type="NCBIfam" id="NF041359">
    <property type="entry name" value="GntG_guanitoxin"/>
    <property type="match status" value="1"/>
</dbReference>
<evidence type="ECO:0000313" key="8">
    <source>
        <dbReference type="EMBL" id="KAF1808912.1"/>
    </source>
</evidence>
<keyword evidence="4" id="KW-0456">Lyase</keyword>